<proteinExistence type="inferred from homology"/>
<evidence type="ECO:0000256" key="6">
    <source>
        <dbReference type="ARBA" id="ARBA00022989"/>
    </source>
</evidence>
<keyword evidence="5 8" id="KW-0812">Transmembrane</keyword>
<feature type="transmembrane region" description="Helical" evidence="8">
    <location>
        <begin position="331"/>
        <end position="350"/>
    </location>
</feature>
<reference evidence="9 10" key="1">
    <citation type="submission" date="2024-08" db="EMBL/GenBank/DDBJ databases">
        <title>Whole-genome sequencing of halo(alkali)philic microorganisms from hypersaline lakes.</title>
        <authorList>
            <person name="Sorokin D.Y."/>
            <person name="Merkel A.Y."/>
            <person name="Messina E."/>
            <person name="Yakimov M."/>
        </authorList>
    </citation>
    <scope>NUCLEOTIDE SEQUENCE [LARGE SCALE GENOMIC DNA]</scope>
    <source>
        <strain evidence="9 10">Cl-TMA</strain>
    </source>
</reference>
<feature type="transmembrane region" description="Helical" evidence="8">
    <location>
        <begin position="60"/>
        <end position="78"/>
    </location>
</feature>
<comment type="similarity">
    <text evidence="2">Belongs to the BCCT transporter (TC 2.A.15) family.</text>
</comment>
<sequence length="540" mass="59497">MQNLVLRNRRGEPYIDLNPVVFFTAAALIVLFVAITIANVDVAEEMFSTVQATIATYTGWFFVLAVNILLGFMLVLLFTRFGRIRLGGNGARPEFGYVGWFAMLFSAGMGIGLVFYGVAEPILHYINPPLSPHNAQPRTVLAAEDAMGIAYLHWGLHAWAIYAFVALCLAFFGFNRGLPLSIRSAFHPLLGERIYRWPGHMIDILATLATLFGVATSLGLGVQQVNGGLNYLFGLEQGLPVQIVLIAIITAIATVSVVSGLDKGIRRISETNMVVAGLLLLFVMLVGPTLFLLNGFVENLGFYLQNFPTLATWTETYTHTQWQNDWTVFYWGWWIAWSPFVGMFIARVSYGRTIREFIAAVLFIPTVVTFIWLTIFGDSALQIEMMGDGGIAAVAQQDVARSLFAFLDHLPLATITSLLATLVVITFFVTSSDSGSLVIDIITAGGKADPPTTQRVFWAVSEGIVAAVLLVGGGLTALQTASITTGFPFGILLLIMCYTLIKGMQRYVYEQHLDLRPWEERGVPFSTEREYRATPPLEED</sequence>
<keyword evidence="6 8" id="KW-1133">Transmembrane helix</keyword>
<accession>A0ABV4TT63</accession>
<keyword evidence="3" id="KW-0813">Transport</keyword>
<comment type="subcellular location">
    <subcellularLocation>
        <location evidence="1">Cell membrane</location>
        <topology evidence="1">Multi-pass membrane protein</topology>
    </subcellularLocation>
</comment>
<keyword evidence="4" id="KW-1003">Cell membrane</keyword>
<feature type="transmembrane region" description="Helical" evidence="8">
    <location>
        <begin position="481"/>
        <end position="501"/>
    </location>
</feature>
<evidence type="ECO:0000256" key="2">
    <source>
        <dbReference type="ARBA" id="ARBA00005658"/>
    </source>
</evidence>
<feature type="transmembrane region" description="Helical" evidence="8">
    <location>
        <begin position="242"/>
        <end position="261"/>
    </location>
</feature>
<dbReference type="NCBIfam" id="TIGR00842">
    <property type="entry name" value="bcct"/>
    <property type="match status" value="1"/>
</dbReference>
<name>A0ABV4TT63_9GAMM</name>
<dbReference type="PROSITE" id="PS01303">
    <property type="entry name" value="BCCT"/>
    <property type="match status" value="1"/>
</dbReference>
<gene>
    <name evidence="9" type="ORF">ACERLL_05070</name>
</gene>
<keyword evidence="7 8" id="KW-0472">Membrane</keyword>
<feature type="transmembrane region" description="Helical" evidence="8">
    <location>
        <begin position="357"/>
        <end position="376"/>
    </location>
</feature>
<dbReference type="PANTHER" id="PTHR30047">
    <property type="entry name" value="HIGH-AFFINITY CHOLINE TRANSPORT PROTEIN-RELATED"/>
    <property type="match status" value="1"/>
</dbReference>
<feature type="transmembrane region" description="Helical" evidence="8">
    <location>
        <begin position="20"/>
        <end position="40"/>
    </location>
</feature>
<evidence type="ECO:0000256" key="8">
    <source>
        <dbReference type="SAM" id="Phobius"/>
    </source>
</evidence>
<evidence type="ECO:0000313" key="9">
    <source>
        <dbReference type="EMBL" id="MFA9460192.1"/>
    </source>
</evidence>
<evidence type="ECO:0000256" key="1">
    <source>
        <dbReference type="ARBA" id="ARBA00004651"/>
    </source>
</evidence>
<dbReference type="InterPro" id="IPR000060">
    <property type="entry name" value="BCCT_transptr"/>
</dbReference>
<dbReference type="RefSeq" id="WP_373654977.1">
    <property type="nucleotide sequence ID" value="NZ_JBGUAW010000003.1"/>
</dbReference>
<feature type="transmembrane region" description="Helical" evidence="8">
    <location>
        <begin position="410"/>
        <end position="429"/>
    </location>
</feature>
<evidence type="ECO:0000256" key="4">
    <source>
        <dbReference type="ARBA" id="ARBA00022475"/>
    </source>
</evidence>
<comment type="caution">
    <text evidence="9">The sequence shown here is derived from an EMBL/GenBank/DDBJ whole genome shotgun (WGS) entry which is preliminary data.</text>
</comment>
<dbReference type="InterPro" id="IPR018093">
    <property type="entry name" value="BCCT_CS"/>
</dbReference>
<dbReference type="Pfam" id="PF02028">
    <property type="entry name" value="BCCT"/>
    <property type="match status" value="1"/>
</dbReference>
<dbReference type="PANTHER" id="PTHR30047:SF7">
    <property type="entry name" value="HIGH-AFFINITY CHOLINE TRANSPORT PROTEIN"/>
    <property type="match status" value="1"/>
</dbReference>
<dbReference type="EMBL" id="JBGUAW010000003">
    <property type="protein sequence ID" value="MFA9460192.1"/>
    <property type="molecule type" value="Genomic_DNA"/>
</dbReference>
<evidence type="ECO:0000313" key="10">
    <source>
        <dbReference type="Proteomes" id="UP001575181"/>
    </source>
</evidence>
<evidence type="ECO:0000256" key="3">
    <source>
        <dbReference type="ARBA" id="ARBA00022448"/>
    </source>
</evidence>
<feature type="transmembrane region" description="Helical" evidence="8">
    <location>
        <begin position="456"/>
        <end position="475"/>
    </location>
</feature>
<evidence type="ECO:0000256" key="7">
    <source>
        <dbReference type="ARBA" id="ARBA00023136"/>
    </source>
</evidence>
<evidence type="ECO:0000256" key="5">
    <source>
        <dbReference type="ARBA" id="ARBA00022692"/>
    </source>
</evidence>
<feature type="transmembrane region" description="Helical" evidence="8">
    <location>
        <begin position="156"/>
        <end position="174"/>
    </location>
</feature>
<protein>
    <submittedName>
        <fullName evidence="9">BCCT family transporter</fullName>
    </submittedName>
</protein>
<feature type="transmembrane region" description="Helical" evidence="8">
    <location>
        <begin position="202"/>
        <end position="222"/>
    </location>
</feature>
<organism evidence="9 10">
    <name type="scientific">Thiohalorhabdus methylotrophus</name>
    <dbReference type="NCBI Taxonomy" id="3242694"/>
    <lineage>
        <taxon>Bacteria</taxon>
        <taxon>Pseudomonadati</taxon>
        <taxon>Pseudomonadota</taxon>
        <taxon>Gammaproteobacteria</taxon>
        <taxon>Thiohalorhabdales</taxon>
        <taxon>Thiohalorhabdaceae</taxon>
        <taxon>Thiohalorhabdus</taxon>
    </lineage>
</organism>
<feature type="transmembrane region" description="Helical" evidence="8">
    <location>
        <begin position="98"/>
        <end position="119"/>
    </location>
</feature>
<feature type="transmembrane region" description="Helical" evidence="8">
    <location>
        <begin position="273"/>
        <end position="297"/>
    </location>
</feature>
<dbReference type="Proteomes" id="UP001575181">
    <property type="component" value="Unassembled WGS sequence"/>
</dbReference>
<keyword evidence="10" id="KW-1185">Reference proteome</keyword>